<dbReference type="Proteomes" id="UP001281410">
    <property type="component" value="Unassembled WGS sequence"/>
</dbReference>
<comment type="caution">
    <text evidence="6">The sequence shown here is derived from an EMBL/GenBank/DDBJ whole genome shotgun (WGS) entry which is preliminary data.</text>
</comment>
<evidence type="ECO:0000313" key="7">
    <source>
        <dbReference type="Proteomes" id="UP001281410"/>
    </source>
</evidence>
<evidence type="ECO:0000259" key="5">
    <source>
        <dbReference type="PROSITE" id="PS51005"/>
    </source>
</evidence>
<evidence type="ECO:0000256" key="4">
    <source>
        <dbReference type="ARBA" id="ARBA00023242"/>
    </source>
</evidence>
<keyword evidence="1" id="KW-0805">Transcription regulation</keyword>
<proteinExistence type="predicted"/>
<dbReference type="PROSITE" id="PS51005">
    <property type="entry name" value="NAC"/>
    <property type="match status" value="1"/>
</dbReference>
<evidence type="ECO:0000256" key="2">
    <source>
        <dbReference type="ARBA" id="ARBA00023125"/>
    </source>
</evidence>
<dbReference type="AlphaFoldDB" id="A0AAE0EI92"/>
<sequence length="155" mass="18284">MDLLLEEHIYGSNAGGGIPLPFERIAIDFDFYGSKKPWEIWDEHTDKRLNCDQDLYMITKMKKINPNGSRILRKLFESKNRCEGETKPKEVRGKLIWVVKKFRYKEKHVSNKNDAHWLMHEYNLASSLLLYEKYASRVICRIRAISCSVVSKINF</sequence>
<dbReference type="GO" id="GO:0003677">
    <property type="term" value="F:DNA binding"/>
    <property type="evidence" value="ECO:0007669"/>
    <property type="project" value="UniProtKB-KW"/>
</dbReference>
<dbReference type="PANTHER" id="PTHR31719:SF43">
    <property type="entry name" value="NAC TRANSCRIPTION FACTOR 56"/>
    <property type="match status" value="1"/>
</dbReference>
<dbReference type="PANTHER" id="PTHR31719">
    <property type="entry name" value="NAC TRANSCRIPTION FACTOR 56"/>
    <property type="match status" value="1"/>
</dbReference>
<dbReference type="Pfam" id="PF02365">
    <property type="entry name" value="NAM"/>
    <property type="match status" value="1"/>
</dbReference>
<dbReference type="SUPFAM" id="SSF101941">
    <property type="entry name" value="NAC domain"/>
    <property type="match status" value="1"/>
</dbReference>
<organism evidence="6 7">
    <name type="scientific">Dipteronia sinensis</name>
    <dbReference type="NCBI Taxonomy" id="43782"/>
    <lineage>
        <taxon>Eukaryota</taxon>
        <taxon>Viridiplantae</taxon>
        <taxon>Streptophyta</taxon>
        <taxon>Embryophyta</taxon>
        <taxon>Tracheophyta</taxon>
        <taxon>Spermatophyta</taxon>
        <taxon>Magnoliopsida</taxon>
        <taxon>eudicotyledons</taxon>
        <taxon>Gunneridae</taxon>
        <taxon>Pentapetalae</taxon>
        <taxon>rosids</taxon>
        <taxon>malvids</taxon>
        <taxon>Sapindales</taxon>
        <taxon>Sapindaceae</taxon>
        <taxon>Hippocastanoideae</taxon>
        <taxon>Acereae</taxon>
        <taxon>Dipteronia</taxon>
    </lineage>
</organism>
<keyword evidence="7" id="KW-1185">Reference proteome</keyword>
<gene>
    <name evidence="6" type="ORF">Dsin_000668</name>
</gene>
<evidence type="ECO:0000256" key="1">
    <source>
        <dbReference type="ARBA" id="ARBA00023015"/>
    </source>
</evidence>
<dbReference type="InterPro" id="IPR003441">
    <property type="entry name" value="NAC-dom"/>
</dbReference>
<evidence type="ECO:0000313" key="6">
    <source>
        <dbReference type="EMBL" id="KAK3228787.1"/>
    </source>
</evidence>
<reference evidence="6" key="1">
    <citation type="journal article" date="2023" name="Plant J.">
        <title>Genome sequences and population genomics provide insights into the demographic history, inbreeding, and mutation load of two 'living fossil' tree species of Dipteronia.</title>
        <authorList>
            <person name="Feng Y."/>
            <person name="Comes H.P."/>
            <person name="Chen J."/>
            <person name="Zhu S."/>
            <person name="Lu R."/>
            <person name="Zhang X."/>
            <person name="Li P."/>
            <person name="Qiu J."/>
            <person name="Olsen K.M."/>
            <person name="Qiu Y."/>
        </authorList>
    </citation>
    <scope>NUCLEOTIDE SEQUENCE</scope>
    <source>
        <strain evidence="6">NBL</strain>
    </source>
</reference>
<keyword evidence="3" id="KW-0804">Transcription</keyword>
<dbReference type="InterPro" id="IPR036093">
    <property type="entry name" value="NAC_dom_sf"/>
</dbReference>
<accession>A0AAE0EI92</accession>
<name>A0AAE0EI92_9ROSI</name>
<dbReference type="EMBL" id="JANJYJ010000001">
    <property type="protein sequence ID" value="KAK3228787.1"/>
    <property type="molecule type" value="Genomic_DNA"/>
</dbReference>
<dbReference type="Gene3D" id="2.170.150.80">
    <property type="entry name" value="NAC domain"/>
    <property type="match status" value="1"/>
</dbReference>
<feature type="domain" description="NAC" evidence="5">
    <location>
        <begin position="1"/>
        <end position="145"/>
    </location>
</feature>
<keyword evidence="2" id="KW-0238">DNA-binding</keyword>
<evidence type="ECO:0000256" key="3">
    <source>
        <dbReference type="ARBA" id="ARBA00023163"/>
    </source>
</evidence>
<protein>
    <recommendedName>
        <fullName evidence="5">NAC domain-containing protein</fullName>
    </recommendedName>
</protein>
<keyword evidence="4" id="KW-0539">Nucleus</keyword>
<dbReference type="GO" id="GO:0006355">
    <property type="term" value="P:regulation of DNA-templated transcription"/>
    <property type="evidence" value="ECO:0007669"/>
    <property type="project" value="InterPro"/>
</dbReference>